<comment type="caution">
    <text evidence="4">The sequence shown here is derived from an EMBL/GenBank/DDBJ whole genome shotgun (WGS) entry which is preliminary data.</text>
</comment>
<evidence type="ECO:0000259" key="3">
    <source>
        <dbReference type="PROSITE" id="PS51186"/>
    </source>
</evidence>
<sequence length="156" mass="18059">MSKVRFRLVNEREFETFLEEEKVRYAHSIAKNRHVSFEEALKSGDKQINELFSEGMHTPGHYVFLVEGEEQVVGNVWICINEESRRSFLYNIFIHENQQGKGFGTAALKEAESWLKERGIQSFGLHVFAHNTGAKRLYERLGFEVTSVNMTKNLSS</sequence>
<keyword evidence="1" id="KW-0808">Transferase</keyword>
<feature type="domain" description="N-acetyltransferase" evidence="3">
    <location>
        <begin position="4"/>
        <end position="156"/>
    </location>
</feature>
<evidence type="ECO:0000313" key="5">
    <source>
        <dbReference type="Proteomes" id="UP000809829"/>
    </source>
</evidence>
<evidence type="ECO:0000313" key="4">
    <source>
        <dbReference type="EMBL" id="MBM7704291.1"/>
    </source>
</evidence>
<evidence type="ECO:0000256" key="1">
    <source>
        <dbReference type="ARBA" id="ARBA00022679"/>
    </source>
</evidence>
<reference evidence="4 5" key="1">
    <citation type="submission" date="2021-01" db="EMBL/GenBank/DDBJ databases">
        <title>Genomic Encyclopedia of Type Strains, Phase IV (KMG-IV): sequencing the most valuable type-strain genomes for metagenomic binning, comparative biology and taxonomic classification.</title>
        <authorList>
            <person name="Goeker M."/>
        </authorList>
    </citation>
    <scope>NUCLEOTIDE SEQUENCE [LARGE SCALE GENOMIC DNA]</scope>
    <source>
        <strain evidence="4 5">DSM 104297</strain>
    </source>
</reference>
<protein>
    <submittedName>
        <fullName evidence="4">RimJ/RimL family protein N-acetyltransferase</fullName>
    </submittedName>
</protein>
<dbReference type="CDD" id="cd04301">
    <property type="entry name" value="NAT_SF"/>
    <property type="match status" value="1"/>
</dbReference>
<proteinExistence type="predicted"/>
<accession>A0ABS2QXT1</accession>
<dbReference type="PANTHER" id="PTHR43420">
    <property type="entry name" value="ACETYLTRANSFERASE"/>
    <property type="match status" value="1"/>
</dbReference>
<gene>
    <name evidence="4" type="ORF">JOC83_003146</name>
</gene>
<keyword evidence="5" id="KW-1185">Reference proteome</keyword>
<dbReference type="SUPFAM" id="SSF55729">
    <property type="entry name" value="Acyl-CoA N-acyltransferases (Nat)"/>
    <property type="match status" value="1"/>
</dbReference>
<dbReference type="RefSeq" id="WP_205188300.1">
    <property type="nucleotide sequence ID" value="NZ_JAFBFC010000006.1"/>
</dbReference>
<keyword evidence="2" id="KW-0012">Acyltransferase</keyword>
<name>A0ABS2QXT1_9BACI</name>
<dbReference type="InterPro" id="IPR016181">
    <property type="entry name" value="Acyl_CoA_acyltransferase"/>
</dbReference>
<dbReference type="InterPro" id="IPR050680">
    <property type="entry name" value="YpeA/RimI_acetyltransf"/>
</dbReference>
<dbReference type="Gene3D" id="3.40.630.30">
    <property type="match status" value="1"/>
</dbReference>
<dbReference type="InterPro" id="IPR000182">
    <property type="entry name" value="GNAT_dom"/>
</dbReference>
<evidence type="ECO:0000256" key="2">
    <source>
        <dbReference type="ARBA" id="ARBA00023315"/>
    </source>
</evidence>
<dbReference type="PROSITE" id="PS51186">
    <property type="entry name" value="GNAT"/>
    <property type="match status" value="1"/>
</dbReference>
<dbReference type="EMBL" id="JAFBFC010000006">
    <property type="protein sequence ID" value="MBM7704291.1"/>
    <property type="molecule type" value="Genomic_DNA"/>
</dbReference>
<organism evidence="4 5">
    <name type="scientific">Priestia iocasae</name>
    <dbReference type="NCBI Taxonomy" id="2291674"/>
    <lineage>
        <taxon>Bacteria</taxon>
        <taxon>Bacillati</taxon>
        <taxon>Bacillota</taxon>
        <taxon>Bacilli</taxon>
        <taxon>Bacillales</taxon>
        <taxon>Bacillaceae</taxon>
        <taxon>Priestia</taxon>
    </lineage>
</organism>
<dbReference type="Pfam" id="PF00583">
    <property type="entry name" value="Acetyltransf_1"/>
    <property type="match status" value="1"/>
</dbReference>
<dbReference type="Proteomes" id="UP000809829">
    <property type="component" value="Unassembled WGS sequence"/>
</dbReference>